<dbReference type="Proteomes" id="UP000244527">
    <property type="component" value="Chromosome"/>
</dbReference>
<dbReference type="RefSeq" id="WP_108742188.1">
    <property type="nucleotide sequence ID" value="NZ_CP020918.1"/>
</dbReference>
<dbReference type="AlphaFoldDB" id="A0A2S1LHT9"/>
<evidence type="ECO:0000313" key="2">
    <source>
        <dbReference type="Proteomes" id="UP000244527"/>
    </source>
</evidence>
<name>A0A2S1LHT9_9FLAO</name>
<protein>
    <recommendedName>
        <fullName evidence="3">DUF3368 domain-containing protein</fullName>
    </recommendedName>
</protein>
<gene>
    <name evidence="1" type="ORF">FFWV33_18025</name>
</gene>
<organism evidence="1 2">
    <name type="scientific">Flavobacterium faecale</name>
    <dbReference type="NCBI Taxonomy" id="1355330"/>
    <lineage>
        <taxon>Bacteria</taxon>
        <taxon>Pseudomonadati</taxon>
        <taxon>Bacteroidota</taxon>
        <taxon>Flavobacteriia</taxon>
        <taxon>Flavobacteriales</taxon>
        <taxon>Flavobacteriaceae</taxon>
        <taxon>Flavobacterium</taxon>
    </lineage>
</organism>
<reference evidence="1 2" key="1">
    <citation type="submission" date="2017-04" db="EMBL/GenBank/DDBJ databases">
        <title>Compelte genome sequence of WV33.</title>
        <authorList>
            <person name="Lee P.C."/>
        </authorList>
    </citation>
    <scope>NUCLEOTIDE SEQUENCE [LARGE SCALE GENOMIC DNA]</scope>
    <source>
        <strain evidence="1 2">WV33</strain>
    </source>
</reference>
<dbReference type="Pfam" id="PF11848">
    <property type="entry name" value="DUF3368"/>
    <property type="match status" value="1"/>
</dbReference>
<dbReference type="OrthoDB" id="764457at2"/>
<dbReference type="EMBL" id="CP020918">
    <property type="protein sequence ID" value="AWG23289.1"/>
    <property type="molecule type" value="Genomic_DNA"/>
</dbReference>
<accession>A0A2S1LHT9</accession>
<proteinExistence type="predicted"/>
<evidence type="ECO:0000313" key="1">
    <source>
        <dbReference type="EMBL" id="AWG23289.1"/>
    </source>
</evidence>
<dbReference type="InterPro" id="IPR021799">
    <property type="entry name" value="PIN-like_prokaryotic"/>
</dbReference>
<dbReference type="KEGG" id="ffa:FFWV33_18025"/>
<sequence>MSKIEWIKIDKISNEKSLSYFLDLDKGEAEAIVLATEREADLIILDESLGRFHAKHTGIKVTGTIGILLKAKQLGYISELKPLLFELRTKNVWLSDSFIENALKLANEK</sequence>
<dbReference type="PANTHER" id="PTHR39550">
    <property type="entry name" value="SLL0658 PROTEIN"/>
    <property type="match status" value="1"/>
</dbReference>
<keyword evidence="2" id="KW-1185">Reference proteome</keyword>
<evidence type="ECO:0008006" key="3">
    <source>
        <dbReference type="Google" id="ProtNLM"/>
    </source>
</evidence>
<dbReference type="PANTHER" id="PTHR39550:SF1">
    <property type="entry name" value="SLL0658 PROTEIN"/>
    <property type="match status" value="1"/>
</dbReference>